<evidence type="ECO:0000313" key="6">
    <source>
        <dbReference type="EMBL" id="TVU45980.1"/>
    </source>
</evidence>
<evidence type="ECO:0000313" key="7">
    <source>
        <dbReference type="Proteomes" id="UP000324897"/>
    </source>
</evidence>
<comment type="similarity">
    <text evidence="5">Belongs to the EXORDIUM family.</text>
</comment>
<protein>
    <submittedName>
        <fullName evidence="6">Uncharacterized protein</fullName>
    </submittedName>
</protein>
<dbReference type="EMBL" id="RWGY01000004">
    <property type="protein sequence ID" value="TVU45980.1"/>
    <property type="molecule type" value="Genomic_DNA"/>
</dbReference>
<reference evidence="6 7" key="1">
    <citation type="journal article" date="2019" name="Sci. Rep.">
        <title>A high-quality genome of Eragrostis curvula grass provides insights into Poaceae evolution and supports new strategies to enhance forage quality.</title>
        <authorList>
            <person name="Carballo J."/>
            <person name="Santos B.A.C.M."/>
            <person name="Zappacosta D."/>
            <person name="Garbus I."/>
            <person name="Selva J.P."/>
            <person name="Gallo C.A."/>
            <person name="Diaz A."/>
            <person name="Albertini E."/>
            <person name="Caccamo M."/>
            <person name="Echenique V."/>
        </authorList>
    </citation>
    <scope>NUCLEOTIDE SEQUENCE [LARGE SCALE GENOMIC DNA]</scope>
    <source>
        <strain evidence="7">cv. Victoria</strain>
        <tissue evidence="6">Leaf</tissue>
    </source>
</reference>
<keyword evidence="4" id="KW-0732">Signal</keyword>
<dbReference type="Proteomes" id="UP000324897">
    <property type="component" value="Chromosome 5"/>
</dbReference>
<dbReference type="GO" id="GO:0048046">
    <property type="term" value="C:apoplast"/>
    <property type="evidence" value="ECO:0007669"/>
    <property type="project" value="UniProtKB-SubCell"/>
</dbReference>
<organism evidence="6 7">
    <name type="scientific">Eragrostis curvula</name>
    <name type="common">weeping love grass</name>
    <dbReference type="NCBI Taxonomy" id="38414"/>
    <lineage>
        <taxon>Eukaryota</taxon>
        <taxon>Viridiplantae</taxon>
        <taxon>Streptophyta</taxon>
        <taxon>Embryophyta</taxon>
        <taxon>Tracheophyta</taxon>
        <taxon>Spermatophyta</taxon>
        <taxon>Magnoliopsida</taxon>
        <taxon>Liliopsida</taxon>
        <taxon>Poales</taxon>
        <taxon>Poaceae</taxon>
        <taxon>PACMAD clade</taxon>
        <taxon>Chloridoideae</taxon>
        <taxon>Eragrostideae</taxon>
        <taxon>Eragrostidinae</taxon>
        <taxon>Eragrostis</taxon>
    </lineage>
</organism>
<gene>
    <name evidence="6" type="ORF">EJB05_05490</name>
</gene>
<sequence>LYGRFTQAQKAIVTDLLLSLSVRVPLVERHRPAVPLKGRRLRFGHAKNAQVVLASQLSDEGCSLMRKSLMLSQLPSLAARARAAKVGGVALVLTAEDVAVEGFCVTCLFRLTALQQLRFSS</sequence>
<comment type="caution">
    <text evidence="6">The sequence shown here is derived from an EMBL/GenBank/DDBJ whole genome shotgun (WGS) entry which is preliminary data.</text>
</comment>
<proteinExistence type="inferred from homology"/>
<name>A0A5J9WF04_9POAL</name>
<evidence type="ECO:0000256" key="5">
    <source>
        <dbReference type="ARBA" id="ARBA00023591"/>
    </source>
</evidence>
<accession>A0A5J9WF04</accession>
<comment type="subcellular location">
    <subcellularLocation>
        <location evidence="1">Secreted</location>
        <location evidence="1">Extracellular space</location>
        <location evidence="1">Apoplast</location>
    </subcellularLocation>
</comment>
<dbReference type="PANTHER" id="PTHR31279:SF42">
    <property type="entry name" value="OS06G0220000 PROTEIN"/>
    <property type="match status" value="1"/>
</dbReference>
<feature type="non-terminal residue" evidence="6">
    <location>
        <position position="1"/>
    </location>
</feature>
<evidence type="ECO:0000256" key="4">
    <source>
        <dbReference type="ARBA" id="ARBA00022729"/>
    </source>
</evidence>
<keyword evidence="2" id="KW-0052">Apoplast</keyword>
<keyword evidence="3" id="KW-0964">Secreted</keyword>
<evidence type="ECO:0000256" key="3">
    <source>
        <dbReference type="ARBA" id="ARBA00022525"/>
    </source>
</evidence>
<dbReference type="AlphaFoldDB" id="A0A5J9WF04"/>
<dbReference type="Pfam" id="PF04674">
    <property type="entry name" value="Phi_1"/>
    <property type="match status" value="1"/>
</dbReference>
<evidence type="ECO:0000256" key="2">
    <source>
        <dbReference type="ARBA" id="ARBA00022523"/>
    </source>
</evidence>
<dbReference type="InterPro" id="IPR006766">
    <property type="entry name" value="EXORDIUM-like"/>
</dbReference>
<dbReference type="PANTHER" id="PTHR31279">
    <property type="entry name" value="PROTEIN EXORDIUM-LIKE 5"/>
    <property type="match status" value="1"/>
</dbReference>
<evidence type="ECO:0000256" key="1">
    <source>
        <dbReference type="ARBA" id="ARBA00004271"/>
    </source>
</evidence>
<keyword evidence="7" id="KW-1185">Reference proteome</keyword>